<dbReference type="Pfam" id="PF00392">
    <property type="entry name" value="GntR"/>
    <property type="match status" value="1"/>
</dbReference>
<feature type="domain" description="HTH gntR-type" evidence="6">
    <location>
        <begin position="11"/>
        <end position="79"/>
    </location>
</feature>
<keyword evidence="5" id="KW-0804">Transcription</keyword>
<dbReference type="CDD" id="cd07377">
    <property type="entry name" value="WHTH_GntR"/>
    <property type="match status" value="1"/>
</dbReference>
<dbReference type="InterPro" id="IPR036390">
    <property type="entry name" value="WH_DNA-bd_sf"/>
</dbReference>
<dbReference type="PANTHER" id="PTHR46577:SF1">
    <property type="entry name" value="HTH-TYPE TRANSCRIPTIONAL REGULATORY PROTEIN GABR"/>
    <property type="match status" value="1"/>
</dbReference>
<dbReference type="Proteomes" id="UP000244962">
    <property type="component" value="Unassembled WGS sequence"/>
</dbReference>
<keyword evidence="2" id="KW-0663">Pyridoxal phosphate</keyword>
<dbReference type="InterPro" id="IPR015421">
    <property type="entry name" value="PyrdxlP-dep_Trfase_major"/>
</dbReference>
<dbReference type="InterPro" id="IPR015424">
    <property type="entry name" value="PyrdxlP-dep_Trfase"/>
</dbReference>
<dbReference type="AlphaFoldDB" id="A0A2U1TBD1"/>
<dbReference type="Gene3D" id="3.40.640.10">
    <property type="entry name" value="Type I PLP-dependent aspartate aminotransferase-like (Major domain)"/>
    <property type="match status" value="1"/>
</dbReference>
<dbReference type="InterPro" id="IPR004839">
    <property type="entry name" value="Aminotransferase_I/II_large"/>
</dbReference>
<dbReference type="EMBL" id="QEFB01000013">
    <property type="protein sequence ID" value="PWC06191.1"/>
    <property type="molecule type" value="Genomic_DNA"/>
</dbReference>
<gene>
    <name evidence="7" type="ORF">DF223_11245</name>
</gene>
<name>A0A2U1TBD1_9MICO</name>
<evidence type="ECO:0000256" key="1">
    <source>
        <dbReference type="ARBA" id="ARBA00005384"/>
    </source>
</evidence>
<dbReference type="InterPro" id="IPR051446">
    <property type="entry name" value="HTH_trans_reg/aminotransferase"/>
</dbReference>
<keyword evidence="8" id="KW-1185">Reference proteome</keyword>
<evidence type="ECO:0000259" key="6">
    <source>
        <dbReference type="PROSITE" id="PS50949"/>
    </source>
</evidence>
<dbReference type="PROSITE" id="PS50949">
    <property type="entry name" value="HTH_GNTR"/>
    <property type="match status" value="1"/>
</dbReference>
<dbReference type="Pfam" id="PF00155">
    <property type="entry name" value="Aminotran_1_2"/>
    <property type="match status" value="1"/>
</dbReference>
<accession>A0A2U1TBD1</accession>
<reference evidence="8" key="1">
    <citation type="submission" date="2018-04" db="EMBL/GenBank/DDBJ databases">
        <authorList>
            <person name="Liu S."/>
            <person name="Wang Z."/>
            <person name="Li J."/>
        </authorList>
    </citation>
    <scope>NUCLEOTIDE SEQUENCE [LARGE SCALE GENOMIC DNA]</scope>
    <source>
        <strain evidence="8">622</strain>
    </source>
</reference>
<keyword evidence="3" id="KW-0805">Transcription regulation</keyword>
<dbReference type="GO" id="GO:0003677">
    <property type="term" value="F:DNA binding"/>
    <property type="evidence" value="ECO:0007669"/>
    <property type="project" value="UniProtKB-KW"/>
</dbReference>
<evidence type="ECO:0000256" key="4">
    <source>
        <dbReference type="ARBA" id="ARBA00023125"/>
    </source>
</evidence>
<organism evidence="7 8">
    <name type="scientific">Mycetocola zhujimingii</name>
    <dbReference type="NCBI Taxonomy" id="2079792"/>
    <lineage>
        <taxon>Bacteria</taxon>
        <taxon>Bacillati</taxon>
        <taxon>Actinomycetota</taxon>
        <taxon>Actinomycetes</taxon>
        <taxon>Micrococcales</taxon>
        <taxon>Microbacteriaceae</taxon>
        <taxon>Mycetocola</taxon>
    </lineage>
</organism>
<comment type="caution">
    <text evidence="7">The sequence shown here is derived from an EMBL/GenBank/DDBJ whole genome shotgun (WGS) entry which is preliminary data.</text>
</comment>
<dbReference type="Gene3D" id="1.10.10.10">
    <property type="entry name" value="Winged helix-like DNA-binding domain superfamily/Winged helix DNA-binding domain"/>
    <property type="match status" value="1"/>
</dbReference>
<dbReference type="GO" id="GO:0030170">
    <property type="term" value="F:pyridoxal phosphate binding"/>
    <property type="evidence" value="ECO:0007669"/>
    <property type="project" value="InterPro"/>
</dbReference>
<keyword evidence="4" id="KW-0238">DNA-binding</keyword>
<protein>
    <submittedName>
        <fullName evidence="7">GntR family transcriptional regulator</fullName>
    </submittedName>
</protein>
<proteinExistence type="inferred from homology"/>
<dbReference type="SMART" id="SM00345">
    <property type="entry name" value="HTH_GNTR"/>
    <property type="match status" value="1"/>
</dbReference>
<dbReference type="PANTHER" id="PTHR46577">
    <property type="entry name" value="HTH-TYPE TRANSCRIPTIONAL REGULATORY PROTEIN GABR"/>
    <property type="match status" value="1"/>
</dbReference>
<dbReference type="RefSeq" id="WP_108963238.1">
    <property type="nucleotide sequence ID" value="NZ_QEFB01000013.1"/>
</dbReference>
<evidence type="ECO:0000256" key="3">
    <source>
        <dbReference type="ARBA" id="ARBA00023015"/>
    </source>
</evidence>
<evidence type="ECO:0000256" key="5">
    <source>
        <dbReference type="ARBA" id="ARBA00023163"/>
    </source>
</evidence>
<dbReference type="InterPro" id="IPR000524">
    <property type="entry name" value="Tscrpt_reg_HTH_GntR"/>
</dbReference>
<dbReference type="GO" id="GO:0003700">
    <property type="term" value="F:DNA-binding transcription factor activity"/>
    <property type="evidence" value="ECO:0007669"/>
    <property type="project" value="InterPro"/>
</dbReference>
<dbReference type="InterPro" id="IPR036388">
    <property type="entry name" value="WH-like_DNA-bd_sf"/>
</dbReference>
<dbReference type="CDD" id="cd00609">
    <property type="entry name" value="AAT_like"/>
    <property type="match status" value="1"/>
</dbReference>
<sequence length="444" mass="47344">MPESYADLIDDRSPRGIAAALARLINSGQLAPGDRLPTVRELGAELAVSPATVSAAWQALTTVGLIVSRGRSGSFVRQAAMPWLSPRMQRMAGYTEQTRIDLSRGTPDDSLLPALGPALSRLSEHATTFSYTDQPVIPALAEELRRTWPYSTGEITVVDGALDGVSRALEQVVRFGDRVVIEDPTFPPFFDLLDSLGAVPVPVPLDHLGMRPSALARALTSSPRAVLLQPRAHNPTGASMTQDRARELAAVITASRHASDAVVIEDDHSAGISTEPDVSLGSYIPGQVLHVRSFSKTHGPDLRIAALGGPDELVNRIVSRRMLTTGWTSRMVQTILTELLTENASVNAVNEARMVYFSRQKELAAALGRHGYDATLADGLNTWIAVDDERSALVQLSAAGIRVAGGTPYLSSPDTGSFVRVTAGVLSGEFDFVADALANVAVRA</sequence>
<dbReference type="SUPFAM" id="SSF53383">
    <property type="entry name" value="PLP-dependent transferases"/>
    <property type="match status" value="1"/>
</dbReference>
<evidence type="ECO:0000313" key="8">
    <source>
        <dbReference type="Proteomes" id="UP000244962"/>
    </source>
</evidence>
<evidence type="ECO:0000313" key="7">
    <source>
        <dbReference type="EMBL" id="PWC06191.1"/>
    </source>
</evidence>
<evidence type="ECO:0000256" key="2">
    <source>
        <dbReference type="ARBA" id="ARBA00022898"/>
    </source>
</evidence>
<dbReference type="SUPFAM" id="SSF46785">
    <property type="entry name" value="Winged helix' DNA-binding domain"/>
    <property type="match status" value="1"/>
</dbReference>
<comment type="similarity">
    <text evidence="1">In the C-terminal section; belongs to the class-I pyridoxal-phosphate-dependent aminotransferase family.</text>
</comment>